<feature type="compositionally biased region" description="Basic and acidic residues" evidence="1">
    <location>
        <begin position="110"/>
        <end position="120"/>
    </location>
</feature>
<organism evidence="2">
    <name type="scientific">Timema shepardi</name>
    <name type="common">Walking stick</name>
    <dbReference type="NCBI Taxonomy" id="629360"/>
    <lineage>
        <taxon>Eukaryota</taxon>
        <taxon>Metazoa</taxon>
        <taxon>Ecdysozoa</taxon>
        <taxon>Arthropoda</taxon>
        <taxon>Hexapoda</taxon>
        <taxon>Insecta</taxon>
        <taxon>Pterygota</taxon>
        <taxon>Neoptera</taxon>
        <taxon>Polyneoptera</taxon>
        <taxon>Phasmatodea</taxon>
        <taxon>Timematodea</taxon>
        <taxon>Timematoidea</taxon>
        <taxon>Timematidae</taxon>
        <taxon>Timema</taxon>
    </lineage>
</organism>
<protein>
    <submittedName>
        <fullName evidence="2">Uncharacterized protein</fullName>
    </submittedName>
</protein>
<name>A0A7R9FVV3_TIMSH</name>
<proteinExistence type="predicted"/>
<evidence type="ECO:0000313" key="2">
    <source>
        <dbReference type="EMBL" id="CAD7256439.1"/>
    </source>
</evidence>
<gene>
    <name evidence="2" type="ORF">TSIB3V08_LOCUS719</name>
</gene>
<reference evidence="2" key="1">
    <citation type="submission" date="2020-11" db="EMBL/GenBank/DDBJ databases">
        <authorList>
            <person name="Tran Van P."/>
        </authorList>
    </citation>
    <scope>NUCLEOTIDE SEQUENCE</scope>
</reference>
<feature type="region of interest" description="Disordered" evidence="1">
    <location>
        <begin position="383"/>
        <end position="441"/>
    </location>
</feature>
<dbReference type="AlphaFoldDB" id="A0A7R9FVV3"/>
<feature type="region of interest" description="Disordered" evidence="1">
    <location>
        <begin position="96"/>
        <end position="120"/>
    </location>
</feature>
<dbReference type="EMBL" id="OC000181">
    <property type="protein sequence ID" value="CAD7256439.1"/>
    <property type="molecule type" value="Genomic_DNA"/>
</dbReference>
<sequence length="608" mass="69328">MPQDQNKLVVHSVVCLSPEVDARGFHESVFDTFGDYYPPWRRQKRDPLGINSRGFHDDVFSQDFGEFHPVKRAHRFLSHRAATKNLDFDPVHKRKKRQLFDASPNQASANKKDDSATKADKDVRRRTIWGGYKSETKRKPEMMGSGFHGDTFSGGFGDFWPMKKRIPYKRSVSRNDTERELPNEFRSYYQMDKRKLGMGPSGFHGDTFTSGFGDFTTMKRSLDDYQPETEASNVYEVSTVGTNRDVQSKVKRKPEMGSNGFHGDTFNGGFGDFWTMKRDPRFQKSILLGKLDHKRRPEMDSSGFHGDTFNGGFGDFDPMKKRKPEMASSVFDADTFNGGFGDFDTMKKRKPEMGSSGFHEDTFKGGFGDFWPMKKNIPEMDSSGFHGNTPNSGFGDFSTMKKRRPEMDSSGFHGDTFNSGFGDFDPMKKRRPEMDSSGFHGDTFNSGFGDFSTMKKRRPEMDSSVFNGDTFKSGFGHPTEIRTSISPSSAVELHTTSALANYATEAGPPMCSKGQSSWLQIHRHWARSQEKLFPTLHHRRKGWWKEELRKEEAKEIGIGGLSSLTQEIELPMFSKMCNLYLLEELRWKPDMSRTNAVKVSEELFVSEM</sequence>
<accession>A0A7R9FVV3</accession>
<evidence type="ECO:0000256" key="1">
    <source>
        <dbReference type="SAM" id="MobiDB-lite"/>
    </source>
</evidence>